<gene>
    <name evidence="3" type="ORF">UFOPK1835_01760</name>
</gene>
<proteinExistence type="predicted"/>
<feature type="domain" description="Luciferase-like" evidence="2">
    <location>
        <begin position="16"/>
        <end position="228"/>
    </location>
</feature>
<dbReference type="InterPro" id="IPR011251">
    <property type="entry name" value="Luciferase-like_dom"/>
</dbReference>
<dbReference type="EMBL" id="CAEZUP010000099">
    <property type="protein sequence ID" value="CAB4620715.1"/>
    <property type="molecule type" value="Genomic_DNA"/>
</dbReference>
<dbReference type="SUPFAM" id="SSF51679">
    <property type="entry name" value="Bacterial luciferase-like"/>
    <property type="match status" value="1"/>
</dbReference>
<dbReference type="InterPro" id="IPR036661">
    <property type="entry name" value="Luciferase-like_sf"/>
</dbReference>
<dbReference type="Gene3D" id="3.20.20.30">
    <property type="entry name" value="Luciferase-like domain"/>
    <property type="match status" value="1"/>
</dbReference>
<evidence type="ECO:0000256" key="1">
    <source>
        <dbReference type="ARBA" id="ARBA00023002"/>
    </source>
</evidence>
<reference evidence="3" key="1">
    <citation type="submission" date="2020-05" db="EMBL/GenBank/DDBJ databases">
        <authorList>
            <person name="Chiriac C."/>
            <person name="Salcher M."/>
            <person name="Ghai R."/>
            <person name="Kavagutti S V."/>
        </authorList>
    </citation>
    <scope>NUCLEOTIDE SEQUENCE</scope>
</reference>
<sequence length="301" mass="32292">MGDTLKVRVGIGLGTMTSAGTPGRFAGIVDRCEELGFDSLWMSERIGAPTPDPLIALAVAAGRTRKLKLGTSVLILPGRNPVLLAKELATLDVLSGGRFLPAVGLGAVDPPEQRAFGVERTERGRRHDEALELMRKCWTGEVISHVGEFYSVDDVQVLPRPHQDTLDVWLGGIAPSELRRVGRVGDGWLPSFCSPADIVESLPIIEQAAADAGRTMDPEHYGALIAYCDGDLPPRIVDLIERRRPGMDPRSVVPTRAGLPALIGEFIDTGVSKFVVLPLGGDVDPESELGDLAQEVLPLEN</sequence>
<organism evidence="3">
    <name type="scientific">freshwater metagenome</name>
    <dbReference type="NCBI Taxonomy" id="449393"/>
    <lineage>
        <taxon>unclassified sequences</taxon>
        <taxon>metagenomes</taxon>
        <taxon>ecological metagenomes</taxon>
    </lineage>
</organism>
<dbReference type="NCBIfam" id="TIGR03619">
    <property type="entry name" value="F420_Rv2161c"/>
    <property type="match status" value="1"/>
</dbReference>
<dbReference type="InterPro" id="IPR019921">
    <property type="entry name" value="Lucif-like_OxRdtase_Rv2161c"/>
</dbReference>
<evidence type="ECO:0000313" key="3">
    <source>
        <dbReference type="EMBL" id="CAB4620715.1"/>
    </source>
</evidence>
<protein>
    <submittedName>
        <fullName evidence="3">Unannotated protein</fullName>
    </submittedName>
</protein>
<dbReference type="Pfam" id="PF00296">
    <property type="entry name" value="Bac_luciferase"/>
    <property type="match status" value="1"/>
</dbReference>
<dbReference type="GO" id="GO:0016705">
    <property type="term" value="F:oxidoreductase activity, acting on paired donors, with incorporation or reduction of molecular oxygen"/>
    <property type="evidence" value="ECO:0007669"/>
    <property type="project" value="InterPro"/>
</dbReference>
<name>A0A6J6IA72_9ZZZZ</name>
<accession>A0A6J6IA72</accession>
<keyword evidence="1" id="KW-0560">Oxidoreductase</keyword>
<evidence type="ECO:0000259" key="2">
    <source>
        <dbReference type="Pfam" id="PF00296"/>
    </source>
</evidence>
<dbReference type="PANTHER" id="PTHR43244">
    <property type="match status" value="1"/>
</dbReference>
<dbReference type="PANTHER" id="PTHR43244:SF1">
    <property type="entry name" value="5,10-METHYLENETETRAHYDROMETHANOPTERIN REDUCTASE"/>
    <property type="match status" value="1"/>
</dbReference>
<dbReference type="AlphaFoldDB" id="A0A6J6IA72"/>
<dbReference type="InterPro" id="IPR050564">
    <property type="entry name" value="F420-G6PD/mer"/>
</dbReference>